<feature type="region of interest" description="Disordered" evidence="3">
    <location>
        <begin position="37"/>
        <end position="56"/>
    </location>
</feature>
<keyword evidence="2" id="KW-0720">Serine protease</keyword>
<dbReference type="InterPro" id="IPR009003">
    <property type="entry name" value="Peptidase_S1_PA"/>
</dbReference>
<accession>A0ABM5DU29</accession>
<gene>
    <name evidence="6" type="primary">LOC116281932</name>
</gene>
<dbReference type="PANTHER" id="PTHR24250:SF50">
    <property type="entry name" value="PEPTIDASE S1 DOMAIN-CONTAINING PROTEIN"/>
    <property type="match status" value="1"/>
</dbReference>
<keyword evidence="2" id="KW-0378">Hydrolase</keyword>
<dbReference type="InterPro" id="IPR033116">
    <property type="entry name" value="TRYPSIN_SER"/>
</dbReference>
<dbReference type="RefSeq" id="XP_072824403.1">
    <property type="nucleotide sequence ID" value="XM_072968302.1"/>
</dbReference>
<evidence type="ECO:0000313" key="6">
    <source>
        <dbReference type="RefSeq" id="XP_072824403.1"/>
    </source>
</evidence>
<dbReference type="PROSITE" id="PS00134">
    <property type="entry name" value="TRYPSIN_HIS"/>
    <property type="match status" value="2"/>
</dbReference>
<keyword evidence="2" id="KW-0645">Protease</keyword>
<evidence type="ECO:0000256" key="2">
    <source>
        <dbReference type="RuleBase" id="RU363034"/>
    </source>
</evidence>
<dbReference type="GeneID" id="116281932"/>
<dbReference type="InterPro" id="IPR001254">
    <property type="entry name" value="Trypsin_dom"/>
</dbReference>
<evidence type="ECO:0000259" key="4">
    <source>
        <dbReference type="PROSITE" id="PS50240"/>
    </source>
</evidence>
<evidence type="ECO:0000256" key="1">
    <source>
        <dbReference type="ARBA" id="ARBA00023157"/>
    </source>
</evidence>
<dbReference type="SUPFAM" id="SSF50494">
    <property type="entry name" value="Trypsin-like serine proteases"/>
    <property type="match status" value="2"/>
</dbReference>
<dbReference type="InterPro" id="IPR043504">
    <property type="entry name" value="Peptidase_S1_PA_chymotrypsin"/>
</dbReference>
<dbReference type="InterPro" id="IPR001314">
    <property type="entry name" value="Peptidase_S1A"/>
</dbReference>
<feature type="domain" description="Peptidase S1" evidence="4">
    <location>
        <begin position="120"/>
        <end position="347"/>
    </location>
</feature>
<dbReference type="Gene3D" id="2.40.10.10">
    <property type="entry name" value="Trypsin-like serine proteases"/>
    <property type="match status" value="2"/>
</dbReference>
<dbReference type="InterPro" id="IPR018114">
    <property type="entry name" value="TRYPSIN_HIS"/>
</dbReference>
<dbReference type="PROSITE" id="PS50240">
    <property type="entry name" value="TRYPSIN_DOM"/>
    <property type="match status" value="2"/>
</dbReference>
<dbReference type="Pfam" id="PF00089">
    <property type="entry name" value="Trypsin"/>
    <property type="match status" value="2"/>
</dbReference>
<organism evidence="5 6">
    <name type="scientific">Vicugna pacos</name>
    <name type="common">Alpaca</name>
    <name type="synonym">Lama pacos</name>
    <dbReference type="NCBI Taxonomy" id="30538"/>
    <lineage>
        <taxon>Eukaryota</taxon>
        <taxon>Metazoa</taxon>
        <taxon>Chordata</taxon>
        <taxon>Craniata</taxon>
        <taxon>Vertebrata</taxon>
        <taxon>Euteleostomi</taxon>
        <taxon>Mammalia</taxon>
        <taxon>Eutheria</taxon>
        <taxon>Laurasiatheria</taxon>
        <taxon>Artiodactyla</taxon>
        <taxon>Tylopoda</taxon>
        <taxon>Camelidae</taxon>
        <taxon>Vicugna</taxon>
    </lineage>
</organism>
<reference evidence="6" key="1">
    <citation type="submission" date="2025-08" db="UniProtKB">
        <authorList>
            <consortium name="RefSeq"/>
        </authorList>
    </citation>
    <scope>IDENTIFICATION</scope>
</reference>
<dbReference type="PANTHER" id="PTHR24250">
    <property type="entry name" value="CHYMOTRYPSIN-RELATED"/>
    <property type="match status" value="1"/>
</dbReference>
<feature type="region of interest" description="Disordered" evidence="3">
    <location>
        <begin position="1"/>
        <end position="21"/>
    </location>
</feature>
<feature type="domain" description="Peptidase S1" evidence="4">
    <location>
        <begin position="391"/>
        <end position="618"/>
    </location>
</feature>
<dbReference type="PROSITE" id="PS00135">
    <property type="entry name" value="TRYPSIN_SER"/>
    <property type="match status" value="2"/>
</dbReference>
<dbReference type="Proteomes" id="UP001652581">
    <property type="component" value="Chromosome 9"/>
</dbReference>
<name>A0ABM5DU29_VICPA</name>
<keyword evidence="1" id="KW-1015">Disulfide bond</keyword>
<protein>
    <submittedName>
        <fullName evidence="6">Transmembrane protease serine 9-like</fullName>
    </submittedName>
</protein>
<evidence type="ECO:0000313" key="5">
    <source>
        <dbReference type="Proteomes" id="UP001652581"/>
    </source>
</evidence>
<keyword evidence="5" id="KW-1185">Reference proteome</keyword>
<evidence type="ECO:0000256" key="3">
    <source>
        <dbReference type="SAM" id="MobiDB-lite"/>
    </source>
</evidence>
<dbReference type="PRINTS" id="PR00722">
    <property type="entry name" value="CHYMOTRYPSIN"/>
</dbReference>
<dbReference type="SMART" id="SM00020">
    <property type="entry name" value="Tryp_SPc"/>
    <property type="match status" value="2"/>
</dbReference>
<proteinExistence type="predicted"/>
<sequence>MRGAGLAGSRPAVGSQGHGHCHGSAIAAPAAIPGPDASPALAHPAHSDTGPGKSLSPQGLQIPAWCTGILRGALQGGILHLSGSSTMAFLWLLSCFTLLNTAFGCGVPAIHPVLSGLSRIVNGETAVPGSWPWQVSLQDSTGFHFCGGSLISEDWVVTAAHCGVTTSDRVVAGEFNQGSSSEDVQVLKIAKVFKNPSYSSLTINNDITLLKLSKPASFSQTVSAVCLPSADDDFAAGTICATTGWGLTKYTNANTPDKLQQAALPLLSNTKCKNYWGSKITSKMICAGASGVSSCMGDSGGPLVCQKNGAWTLVGIVSWGSSTCSTSTPGVYARVTALVSWVQQILADPISPPEPHIMAFLWVVLGFSLFGSSFGCGVPAIDPVLSGLSRIVNGEDAVPGSWPWQVSLQDSTGFHFCGGSLISEDWVVTAAHCGVRKNHLVIAGVSDHGSEEEAVQVLRIAEVFEHPLWDLRTVRNDISLLKLATPARLSGTVSPVCLPSANASFPVGSLCATTGWGKTRYNAIKTPDKLQQATLPLLSNGDCKKYWGSKITDVMICAGASGISSCMGDSGGPLVCQKDGSWTLVGIVSWGSSRCRPFSPGVYTRVTKFIPWVLEVLEAN</sequence>
<dbReference type="CDD" id="cd00190">
    <property type="entry name" value="Tryp_SPc"/>
    <property type="match status" value="2"/>
</dbReference>